<evidence type="ECO:0000256" key="1">
    <source>
        <dbReference type="ARBA" id="ARBA00004328"/>
    </source>
</evidence>
<evidence type="ECO:0000256" key="6">
    <source>
        <dbReference type="RuleBase" id="RU361230"/>
    </source>
</evidence>
<feature type="region of interest" description="Disordered" evidence="7">
    <location>
        <begin position="482"/>
        <end position="513"/>
    </location>
</feature>
<organism evidence="8">
    <name type="scientific">Torque teno Leptonychotes weddellii virus-1</name>
    <dbReference type="NCBI Taxonomy" id="2012676"/>
    <lineage>
        <taxon>Viruses</taxon>
        <taxon>Monodnaviria</taxon>
        <taxon>Shotokuvirae</taxon>
        <taxon>Commensaviricota</taxon>
        <taxon>Cardeaviricetes</taxon>
        <taxon>Sanitavirales</taxon>
        <taxon>Anelloviridae</taxon>
        <taxon>Lambdatorquevirus</taxon>
        <taxon>Lambdatorquevirus phoci5</taxon>
    </lineage>
</organism>
<keyword evidence="4 6" id="KW-0167">Capsid protein</keyword>
<evidence type="ECO:0000313" key="8">
    <source>
        <dbReference type="EMBL" id="ASA48529.1"/>
    </source>
</evidence>
<reference evidence="8" key="1">
    <citation type="journal article" date="2017" name="Virus Evol.">
        <title>Diverse and highly recombinant anelloviruses associated with Weddell seals in Antarctica.</title>
        <authorList>
            <person name="Fahsbender E."/>
            <person name="Burns J.M."/>
            <person name="Kim S."/>
            <person name="Kraberger S."/>
            <person name="Frankfurter G."/>
            <person name="Eilers A."/>
            <person name="Shero M."/>
            <person name="Beltran R."/>
            <person name="Kirkham A."/>
            <person name="McCorkell R."/>
            <person name="Berngartt R."/>
            <person name="Male M.F."/>
            <person name="Ballard G."/>
            <person name="Ainley D.G."/>
            <person name="Breitbart M."/>
            <person name="Varsani A."/>
        </authorList>
    </citation>
    <scope>NUCLEOTIDE SEQUENCE</scope>
    <source>
        <strain evidence="8">TTLwV-1_gt11_wsn25</strain>
    </source>
</reference>
<accession>A0A1Z2RVB6</accession>
<evidence type="ECO:0000256" key="2">
    <source>
        <dbReference type="ARBA" id="ARBA00006131"/>
    </source>
</evidence>
<dbReference type="EMBL" id="KY246489">
    <property type="protein sequence ID" value="ASA48529.1"/>
    <property type="molecule type" value="Genomic_DNA"/>
</dbReference>
<dbReference type="InterPro" id="IPR004219">
    <property type="entry name" value="TTvirus_Unk"/>
</dbReference>
<evidence type="ECO:0000256" key="4">
    <source>
        <dbReference type="ARBA" id="ARBA00022561"/>
    </source>
</evidence>
<evidence type="ECO:0000256" key="3">
    <source>
        <dbReference type="ARBA" id="ARBA00022431"/>
    </source>
</evidence>
<comment type="function">
    <text evidence="6">Self-assembles to form an icosahedral capsid.</text>
</comment>
<comment type="subcellular location">
    <subcellularLocation>
        <location evidence="1 6">Virion</location>
    </subcellularLocation>
</comment>
<feature type="compositionally biased region" description="Pro residues" evidence="7">
    <location>
        <begin position="493"/>
        <end position="502"/>
    </location>
</feature>
<dbReference type="GO" id="GO:0039615">
    <property type="term" value="C:T=1 icosahedral viral capsid"/>
    <property type="evidence" value="ECO:0007669"/>
    <property type="project" value="UniProtKB-UniRule"/>
</dbReference>
<sequence length="513" mass="60844">MVFRKRRWRRPRRPRWRGRRKHLYKWRKRHWPHRRWRRRYHRPRTATVRYYPSRRRKRISVRGWEPLGNVCFNDIASSEATPYIDLDKSYLDPRENTSGQTGKWSGTWGHHFFTFKNLLYRAQYYFNYWSSDWEGYDYISFRGGWIWIPRMPYFSWIFGIDRSIQSNPKDGGVENKYQNEKSWFHPGIFLNRPCSRLMISSVQQPNRSFFRKIRVTPPSAWEGNYRIDVGIDFLLFHWYWTICNMTSSFYDIYCQRKRQMSDENPDTCPQVPWFISDPEWNKVQAAGKKPIQDVYDNITKNHYDPRSVWVDRKKYIKSDCVNTNQATSHVPSNFHNWGPFLPQNVILSGTTGNSLYFRYKLYFKVSGDTIYRRLPSKPCLNAVIPPAPGENQTGCPDFPSDTLFEGGAERPPSIYDILPGDLDSDGMLTERAYERITGSDRFRQPAELERRLPSKGTRKRVRFREPVGVCKRKRARKLLRLLLGGRGESGGGGPPPNPPPVREPLDLLLNFPK</sequence>
<protein>
    <recommendedName>
        <fullName evidence="6">Capsid protein</fullName>
    </recommendedName>
</protein>
<dbReference type="Pfam" id="PF02956">
    <property type="entry name" value="TT_ORF1"/>
    <property type="match status" value="1"/>
</dbReference>
<evidence type="ECO:0000256" key="7">
    <source>
        <dbReference type="SAM" id="MobiDB-lite"/>
    </source>
</evidence>
<keyword evidence="3 6" id="KW-1140">T=1 icosahedral capsid protein</keyword>
<keyword evidence="5 6" id="KW-0946">Virion</keyword>
<proteinExistence type="inferred from homology"/>
<name>A0A1Z2RVB6_9VIRU</name>
<comment type="similarity">
    <text evidence="2 6">Belongs to the anelloviridae capsid protein family.</text>
</comment>
<evidence type="ECO:0000256" key="5">
    <source>
        <dbReference type="ARBA" id="ARBA00022844"/>
    </source>
</evidence>